<proteinExistence type="predicted"/>
<dbReference type="Pfam" id="PF10677">
    <property type="entry name" value="DUF2490"/>
    <property type="match status" value="1"/>
</dbReference>
<dbReference type="Proteomes" id="UP000286715">
    <property type="component" value="Unassembled WGS sequence"/>
</dbReference>
<evidence type="ECO:0008006" key="4">
    <source>
        <dbReference type="Google" id="ProtNLM"/>
    </source>
</evidence>
<comment type="caution">
    <text evidence="2">The sequence shown here is derived from an EMBL/GenBank/DDBJ whole genome shotgun (WGS) entry which is preliminary data.</text>
</comment>
<reference evidence="2 3" key="1">
    <citation type="submission" date="2018-11" db="EMBL/GenBank/DDBJ databases">
        <title>Schleiferia aggregans sp. nov., a moderately thermophilic heterotrophic bacterium isolated from microbial mats at a terrestrial hot spring.</title>
        <authorList>
            <person name="Iino T."/>
            <person name="Ohkuma M."/>
            <person name="Haruta S."/>
        </authorList>
    </citation>
    <scope>NUCLEOTIDE SEQUENCE [LARGE SCALE GENOMIC DNA]</scope>
    <source>
        <strain evidence="2 3">LA</strain>
    </source>
</reference>
<accession>A0A401XL48</accession>
<gene>
    <name evidence="2" type="ORF">JCM31826_12140</name>
</gene>
<evidence type="ECO:0000313" key="2">
    <source>
        <dbReference type="EMBL" id="GCD77732.1"/>
    </source>
</evidence>
<dbReference type="InterPro" id="IPR019619">
    <property type="entry name" value="DUF2490"/>
</dbReference>
<feature type="chain" id="PRO_5019583510" description="DUF2490 domain-containing protein" evidence="1">
    <location>
        <begin position="19"/>
        <end position="254"/>
    </location>
</feature>
<dbReference type="EMBL" id="BHZE01000010">
    <property type="protein sequence ID" value="GCD77732.1"/>
    <property type="molecule type" value="Genomic_DNA"/>
</dbReference>
<feature type="signal peptide" evidence="1">
    <location>
        <begin position="1"/>
        <end position="18"/>
    </location>
</feature>
<keyword evidence="3" id="KW-1185">Reference proteome</keyword>
<keyword evidence="1" id="KW-0732">Signal</keyword>
<evidence type="ECO:0000256" key="1">
    <source>
        <dbReference type="SAM" id="SignalP"/>
    </source>
</evidence>
<dbReference type="AlphaFoldDB" id="A0A401XL48"/>
<evidence type="ECO:0000313" key="3">
    <source>
        <dbReference type="Proteomes" id="UP000286715"/>
    </source>
</evidence>
<protein>
    <recommendedName>
        <fullName evidence="4">DUF2490 domain-containing protein</fullName>
    </recommendedName>
</protein>
<name>A0A401XL48_9FLAO</name>
<organism evidence="2 3">
    <name type="scientific">Thermaurantimonas aggregans</name>
    <dbReference type="NCBI Taxonomy" id="2173829"/>
    <lineage>
        <taxon>Bacteria</taxon>
        <taxon>Pseudomonadati</taxon>
        <taxon>Bacteroidota</taxon>
        <taxon>Flavobacteriia</taxon>
        <taxon>Flavobacteriales</taxon>
        <taxon>Schleiferiaceae</taxon>
        <taxon>Thermaurantimonas</taxon>
    </lineage>
</organism>
<sequence>MKILKVLFLMLQSGILLSQITKNVRNEPAIWGGYISSIKVSDRISVWNDLHYVPESFFIYRTGLSWHFTPQVVGTAGYAFLNAAPRVDGLLARSEHRPWGQLVFNFKIGEAAQFNHRIRYDYRIRQSVFAGEIHNHSWTAYHRLRFMSSLRFPLVGRSLGDYKPFFSVNNEILFNFGKNIVWNYFDQNRSWINLGYQLPYATVQFGYMLRWVQGQTPGDVTNYHTALLWITHVIDTRKAKTDKKPENELLHREP</sequence>